<evidence type="ECO:0000313" key="3">
    <source>
        <dbReference type="Proteomes" id="UP000756387"/>
    </source>
</evidence>
<proteinExistence type="predicted"/>
<reference evidence="2 3" key="1">
    <citation type="submission" date="2020-10" db="EMBL/GenBank/DDBJ databases">
        <title>Nocardioides sp. isolated from sludge.</title>
        <authorList>
            <person name="Zhang X."/>
        </authorList>
    </citation>
    <scope>NUCLEOTIDE SEQUENCE [LARGE SCALE GENOMIC DNA]</scope>
    <source>
        <strain evidence="2 3">Y6</strain>
    </source>
</reference>
<accession>A0ABR9RWE8</accession>
<sequence>MSEQVQFDSTLALRDSPDGAGFARWHAGGMLRRRPGSVPEREPRGRGRATLWLLAVVVALGLLVAIEVGSPRQVDPTGVDELEVPWADPDPEEFVDGVDHAWWPLRPGARWVHEGVVDGVSTSRTTTVLTRRREVAGVAATVVREVTRPRGARPTVVERWYAQDRRGHLWLLGQDGSWALGADVPAGLVLAAEPRRGDAHLRVPLSGVEREVVEVAERGEAVVVPAGEYADLLRTVERLGADRADAEVVEVRWAEGVGPVQWMSEAGHLDLVSHDPGE</sequence>
<name>A0ABR9RWE8_9ACTN</name>
<dbReference type="Proteomes" id="UP000756387">
    <property type="component" value="Unassembled WGS sequence"/>
</dbReference>
<comment type="caution">
    <text evidence="2">The sequence shown here is derived from an EMBL/GenBank/DDBJ whole genome shotgun (WGS) entry which is preliminary data.</text>
</comment>
<feature type="transmembrane region" description="Helical" evidence="1">
    <location>
        <begin position="49"/>
        <end position="66"/>
    </location>
</feature>
<keyword evidence="3" id="KW-1185">Reference proteome</keyword>
<gene>
    <name evidence="2" type="ORF">IEQ44_14795</name>
</gene>
<evidence type="ECO:0000256" key="1">
    <source>
        <dbReference type="SAM" id="Phobius"/>
    </source>
</evidence>
<evidence type="ECO:0000313" key="2">
    <source>
        <dbReference type="EMBL" id="MBE7325916.1"/>
    </source>
</evidence>
<keyword evidence="1" id="KW-0812">Transmembrane</keyword>
<keyword evidence="1" id="KW-0472">Membrane</keyword>
<dbReference type="EMBL" id="JADCSA010000019">
    <property type="protein sequence ID" value="MBE7325916.1"/>
    <property type="molecule type" value="Genomic_DNA"/>
</dbReference>
<protein>
    <submittedName>
        <fullName evidence="2">Uncharacterized protein</fullName>
    </submittedName>
</protein>
<keyword evidence="1" id="KW-1133">Transmembrane helix</keyword>
<dbReference type="RefSeq" id="WP_193639271.1">
    <property type="nucleotide sequence ID" value="NZ_JADCSA010000019.1"/>
</dbReference>
<organism evidence="2 3">
    <name type="scientific">Nocardioides malaquae</name>
    <dbReference type="NCBI Taxonomy" id="2773426"/>
    <lineage>
        <taxon>Bacteria</taxon>
        <taxon>Bacillati</taxon>
        <taxon>Actinomycetota</taxon>
        <taxon>Actinomycetes</taxon>
        <taxon>Propionibacteriales</taxon>
        <taxon>Nocardioidaceae</taxon>
        <taxon>Nocardioides</taxon>
    </lineage>
</organism>